<dbReference type="Pfam" id="PF24048">
    <property type="entry name" value="LRR_NXF1-5"/>
    <property type="match status" value="1"/>
</dbReference>
<dbReference type="AlphaFoldDB" id="Q6ZVD3"/>
<evidence type="ECO:0000256" key="1">
    <source>
        <dbReference type="ARBA" id="ARBA00004123"/>
    </source>
</evidence>
<dbReference type="InterPro" id="IPR032675">
    <property type="entry name" value="LRR_dom_sf"/>
</dbReference>
<reference evidence="9" key="3">
    <citation type="submission" date="2005-09" db="EMBL/GenBank/DDBJ databases">
        <authorList>
            <person name="Mural R.J."/>
            <person name="Istrail S."/>
            <person name="Sutton G."/>
            <person name="Florea L."/>
            <person name="Halpern A.L."/>
            <person name="Mobarry C.M."/>
            <person name="Lippert R."/>
            <person name="Walenz B."/>
            <person name="Shatkay H."/>
            <person name="Dew I."/>
            <person name="Miller J.R."/>
            <person name="Flanigan M.J."/>
            <person name="Edwards N.J."/>
            <person name="Bolanos R."/>
            <person name="Fasulo D."/>
            <person name="Halldorsson B.V."/>
            <person name="Hannenhalli S."/>
            <person name="Turner R."/>
            <person name="Yooseph S."/>
            <person name="Lu F."/>
            <person name="Nusskern D.R."/>
            <person name="Shue B.C."/>
            <person name="Zheng X.H."/>
            <person name="Zhong F."/>
            <person name="Delcher A.L."/>
            <person name="Huson D.H."/>
            <person name="Kravitz S.A."/>
            <person name="Mouchard L."/>
            <person name="Reinert K."/>
            <person name="Remington K.A."/>
            <person name="Clark A.G."/>
            <person name="Waterman M.S."/>
            <person name="Eichler E.E."/>
            <person name="Adams M.D."/>
            <person name="Hunkapiller M.W."/>
            <person name="Myers E.W."/>
            <person name="Venter J.C."/>
        </authorList>
    </citation>
    <scope>NUCLEOTIDE SEQUENCE</scope>
</reference>
<protein>
    <submittedName>
        <fullName evidence="9">HCG1987937, isoform CRA_a</fullName>
    </submittedName>
    <submittedName>
        <fullName evidence="8">cDNA FLJ42710 fis, clone BRAMY3007609, moderately similar to Homo sapiens nuclear RNA export factor 2 (NXF2)</fullName>
    </submittedName>
</protein>
<dbReference type="PANTHER" id="PTHR10662:SF15">
    <property type="entry name" value="NUCLEAR RNA EXPORT FACTOR 5"/>
    <property type="match status" value="1"/>
</dbReference>
<dbReference type="GO" id="GO:0051028">
    <property type="term" value="P:mRNA transport"/>
    <property type="evidence" value="ECO:0007669"/>
    <property type="project" value="UniProtKB-KW"/>
</dbReference>
<dbReference type="InterPro" id="IPR032710">
    <property type="entry name" value="NTF2-like_dom_sf"/>
</dbReference>
<comment type="subcellular location">
    <subcellularLocation>
        <location evidence="1">Nucleus</location>
    </subcellularLocation>
</comment>
<dbReference type="PROSITE" id="PS50177">
    <property type="entry name" value="NTF2_DOMAIN"/>
    <property type="match status" value="1"/>
</dbReference>
<dbReference type="SUPFAM" id="SSF54427">
    <property type="entry name" value="NTF2-like"/>
    <property type="match status" value="1"/>
</dbReference>
<dbReference type="InterPro" id="IPR030217">
    <property type="entry name" value="NXF_fam"/>
</dbReference>
<feature type="signal peptide" evidence="6">
    <location>
        <begin position="1"/>
        <end position="30"/>
    </location>
</feature>
<dbReference type="InterPro" id="IPR018222">
    <property type="entry name" value="Nuclear_transport_factor_2_euk"/>
</dbReference>
<evidence type="ECO:0000256" key="5">
    <source>
        <dbReference type="ARBA" id="ARBA00023242"/>
    </source>
</evidence>
<sequence length="333" mass="37800">MMSPSKLLISRGSALTQVWLTAAILGQVGAEQSAWKGDLYGRQLWEGWCWCWSSQAPYSLLMPFSRLPGDLVKHHIDIILNQRNYMAATLKIIERNFPELLSLNLCDNKLYHLDGLPDIIEKAPKVKTLNLSKNKLKSAWELGKVKGLKLEELWLEGNSLCSTFSDQSAYVSIIREYFPKLLCLDGQELASPIIIGIEAPEIIKPCKESYKGSETIKSLVLQFLLQYYLIYDSEDRTGLLSVYHDKACFSLTITLNPEDPEPSSLEKYFKDSRNIKNIKDPCLRIQLLKHTKREIVDSLSVLPRTQHDLNSYVVDLCIQTVSTCFLPQSGPES</sequence>
<comment type="similarity">
    <text evidence="2">Belongs to the NXF family.</text>
</comment>
<dbReference type="SUPFAM" id="SSF52058">
    <property type="entry name" value="L domain-like"/>
    <property type="match status" value="1"/>
</dbReference>
<dbReference type="PeptideAtlas" id="Q6ZVD3"/>
<evidence type="ECO:0000313" key="9">
    <source>
        <dbReference type="EMBL" id="EAW54735.1"/>
    </source>
</evidence>
<name>Q6ZVD3_HUMAN</name>
<evidence type="ECO:0000259" key="7">
    <source>
        <dbReference type="PROSITE" id="PS50177"/>
    </source>
</evidence>
<gene>
    <name evidence="9" type="ORF">hCG_1987937</name>
</gene>
<keyword evidence="4" id="KW-0509">mRNA transport</keyword>
<dbReference type="EMBL" id="AK124700">
    <property type="protein sequence ID" value="BAC85929.1"/>
    <property type="molecule type" value="mRNA"/>
</dbReference>
<feature type="domain" description="NTF2" evidence="7">
    <location>
        <begin position="219"/>
        <end position="252"/>
    </location>
</feature>
<organism evidence="8">
    <name type="scientific">Homo sapiens</name>
    <name type="common">Human</name>
    <dbReference type="NCBI Taxonomy" id="9606"/>
    <lineage>
        <taxon>Eukaryota</taxon>
        <taxon>Metazoa</taxon>
        <taxon>Chordata</taxon>
        <taxon>Craniata</taxon>
        <taxon>Vertebrata</taxon>
        <taxon>Euteleostomi</taxon>
        <taxon>Mammalia</taxon>
        <taxon>Eutheria</taxon>
        <taxon>Euarchontoglires</taxon>
        <taxon>Primates</taxon>
        <taxon>Haplorrhini</taxon>
        <taxon>Catarrhini</taxon>
        <taxon>Hominidae</taxon>
        <taxon>Homo</taxon>
    </lineage>
</organism>
<dbReference type="PANTHER" id="PTHR10662">
    <property type="entry name" value="NUCLEAR RNA EXPORT FACTOR"/>
    <property type="match status" value="1"/>
</dbReference>
<accession>Q6ZVD3</accession>
<dbReference type="EMBL" id="CH471190">
    <property type="protein sequence ID" value="EAW54735.1"/>
    <property type="molecule type" value="Genomic_DNA"/>
</dbReference>
<dbReference type="GO" id="GO:0005634">
    <property type="term" value="C:nucleus"/>
    <property type="evidence" value="ECO:0007669"/>
    <property type="project" value="UniProtKB-SubCell"/>
</dbReference>
<dbReference type="FunFam" id="3.10.450.50:FF:000004">
    <property type="entry name" value="Nuclear RNA export factor 1"/>
    <property type="match status" value="1"/>
</dbReference>
<dbReference type="Gene3D" id="3.10.450.50">
    <property type="match status" value="1"/>
</dbReference>
<keyword evidence="5" id="KW-0539">Nucleus</keyword>
<reference evidence="9" key="1">
    <citation type="journal article" date="2001" name="Science">
        <title>The sequence of the human genome.</title>
        <authorList>
            <person name="Venter J.C."/>
            <person name="Adams M.D."/>
            <person name="Myers E.W."/>
            <person name="Li P.W."/>
            <person name="Mural R.J."/>
            <person name="Sutton G.G."/>
            <person name="Smith H.O."/>
            <person name="Yandell M."/>
            <person name="Evans C.A."/>
            <person name="Holt R.A."/>
            <person name="Gocayne J.D."/>
            <person name="Amanatides P."/>
            <person name="Ballew R.M."/>
            <person name="Huson D.H."/>
            <person name="Wortman J.R."/>
            <person name="Zhang Q."/>
            <person name="Kodira C.D."/>
            <person name="Zheng X.H."/>
            <person name="Chen L."/>
            <person name="Skupski M."/>
            <person name="Subramanian G."/>
            <person name="Thomas P.D."/>
            <person name="Zhang J."/>
            <person name="Gabor Miklos G.L."/>
            <person name="Nelson C."/>
            <person name="Broder S."/>
            <person name="Clark A.G."/>
            <person name="Nadeau J."/>
            <person name="McKusick V.A."/>
            <person name="Zinder N."/>
            <person name="Levine A.J."/>
            <person name="Roberts R.J."/>
            <person name="Simon M."/>
            <person name="Slayman C."/>
            <person name="Hunkapiller M."/>
            <person name="Bolanos R."/>
            <person name="Delcher A."/>
            <person name="Dew I."/>
            <person name="Fasulo D."/>
            <person name="Flanigan M."/>
            <person name="Florea L."/>
            <person name="Halpern A."/>
            <person name="Hannenhalli S."/>
            <person name="Kravitz S."/>
            <person name="Levy S."/>
            <person name="Mobarry C."/>
            <person name="Reinert K."/>
            <person name="Remington K."/>
            <person name="Abu-Threideh J."/>
            <person name="Beasley E."/>
            <person name="Biddick K."/>
            <person name="Bonazzi V."/>
            <person name="Brandon R."/>
            <person name="Cargill M."/>
            <person name="Chandramouliswaran I."/>
            <person name="Charlab R."/>
            <person name="Chaturvedi K."/>
            <person name="Deng Z."/>
            <person name="Di Francesco V."/>
            <person name="Dunn P."/>
            <person name="Eilbeck K."/>
            <person name="Evangelista C."/>
            <person name="Gabrielian A.E."/>
            <person name="Gan W."/>
            <person name="Ge W."/>
            <person name="Gong F."/>
            <person name="Gu Z."/>
            <person name="Guan P."/>
            <person name="Heiman T.J."/>
            <person name="Higgins M.E."/>
            <person name="Ji R.R."/>
            <person name="Ke Z."/>
            <person name="Ketchum K.A."/>
            <person name="Lai Z."/>
            <person name="Lei Y."/>
            <person name="Li Z."/>
            <person name="Li J."/>
            <person name="Liang Y."/>
            <person name="Lin X."/>
            <person name="Lu F."/>
            <person name="Merkulov G.V."/>
            <person name="Milshina N."/>
            <person name="Moore H.M."/>
            <person name="Naik A.K."/>
            <person name="Narayan V.A."/>
            <person name="Neelam B."/>
            <person name="Nusskern D."/>
            <person name="Rusch D.B."/>
            <person name="Salzberg S."/>
            <person name="Shao W."/>
            <person name="Shue B."/>
            <person name="Sun J."/>
            <person name="Wang Z."/>
            <person name="Wang A."/>
            <person name="Wang X."/>
            <person name="Wang J."/>
            <person name="Wei M."/>
            <person name="Wides R."/>
            <person name="Xiao C."/>
            <person name="Yan C."/>
            <person name="Yao A."/>
            <person name="Ye J."/>
            <person name="Zhan M."/>
            <person name="Zhang W."/>
            <person name="Zhang H."/>
            <person name="Zhao Q."/>
            <person name="Zheng L."/>
            <person name="Zhong F."/>
            <person name="Zhong W."/>
            <person name="Zhu S."/>
            <person name="Zhao S."/>
            <person name="Gilbert D."/>
            <person name="Baumhueter S."/>
            <person name="Spier G."/>
            <person name="Carter C."/>
            <person name="Cravchik A."/>
            <person name="Woodage T."/>
            <person name="Ali F."/>
            <person name="An H."/>
            <person name="Awe A."/>
            <person name="Baldwin D."/>
            <person name="Baden H."/>
            <person name="Barnstead M."/>
            <person name="Barrow I."/>
            <person name="Beeson K."/>
            <person name="Busam D."/>
            <person name="Carver A."/>
            <person name="Center A."/>
            <person name="Cheng M.L."/>
            <person name="Curry L."/>
            <person name="Danaher S."/>
            <person name="Davenport L."/>
            <person name="Desilets R."/>
            <person name="Dietz S."/>
            <person name="Dodson K."/>
            <person name="Doup L."/>
            <person name="Ferriera S."/>
            <person name="Garg N."/>
            <person name="Gluecksmann A."/>
            <person name="Hart B."/>
            <person name="Haynes J."/>
            <person name="Haynes C."/>
            <person name="Heiner C."/>
            <person name="Hladun S."/>
            <person name="Hostin D."/>
            <person name="Houck J."/>
            <person name="Howland T."/>
            <person name="Ibegwam C."/>
            <person name="Johnson J."/>
            <person name="Kalush F."/>
            <person name="Kline L."/>
            <person name="Koduru S."/>
            <person name="Love A."/>
            <person name="Mann F."/>
            <person name="May D."/>
            <person name="McCawley S."/>
            <person name="McIntosh T."/>
            <person name="McMullen I."/>
            <person name="Moy M."/>
            <person name="Moy L."/>
            <person name="Murphy B."/>
            <person name="Nelson K."/>
            <person name="Pfannkoch C."/>
            <person name="Pratts E."/>
            <person name="Puri V."/>
            <person name="Qureshi H."/>
            <person name="Reardon M."/>
            <person name="Rodriguez R."/>
            <person name="Rogers Y.H."/>
            <person name="Romblad D."/>
            <person name="Ruhfel B."/>
            <person name="Scott R."/>
            <person name="Sitter C."/>
            <person name="Smallwood M."/>
            <person name="Stewart E."/>
            <person name="Strong R."/>
            <person name="Suh E."/>
            <person name="Thomas R."/>
            <person name="Tint N.N."/>
            <person name="Tse S."/>
            <person name="Vech C."/>
            <person name="Wang G."/>
            <person name="Wetter J."/>
            <person name="Williams S."/>
            <person name="Williams M."/>
            <person name="Windsor S."/>
            <person name="Winn-Deen E."/>
            <person name="Wolfe K."/>
            <person name="Zaveri J."/>
            <person name="Zaveri K."/>
            <person name="Abril J.F."/>
            <person name="Guigo R."/>
            <person name="Campbell M.J."/>
            <person name="Sjolander K.V."/>
            <person name="Karlak B."/>
            <person name="Kejariwal A."/>
            <person name="Mi H."/>
            <person name="Lazareva B."/>
            <person name="Hatton T."/>
            <person name="Narechania A."/>
            <person name="Diemer K."/>
            <person name="Muruganujan A."/>
            <person name="Guo N."/>
            <person name="Sato S."/>
            <person name="Bafna V."/>
            <person name="Istrail S."/>
            <person name="Lippert R."/>
            <person name="Schwartz R."/>
            <person name="Walenz B."/>
            <person name="Yooseph S."/>
            <person name="Allen D."/>
            <person name="Basu A."/>
            <person name="Baxendale J."/>
            <person name="Blick L."/>
            <person name="Caminha M."/>
            <person name="Carnes-Stine J."/>
            <person name="Caulk P."/>
            <person name="Chiang Y.H."/>
            <person name="Coyne M."/>
            <person name="Dahlke C."/>
            <person name="Mays A."/>
            <person name="Dombroski M."/>
            <person name="Donnelly M."/>
            <person name="Ely D."/>
            <person name="Esparham S."/>
            <person name="Fosler C."/>
            <person name="Gire H."/>
            <person name="Glanowski S."/>
            <person name="Glasser K."/>
            <person name="Glodek A."/>
            <person name="Gorokhov M."/>
            <person name="Graham K."/>
            <person name="Gropman B."/>
            <person name="Harris M."/>
            <person name="Heil J."/>
            <person name="Henderson S."/>
            <person name="Hoover J."/>
            <person name="Jennings D."/>
            <person name="Jordan C."/>
            <person name="Jordan J."/>
            <person name="Kasha J."/>
            <person name="Kagan L."/>
            <person name="Kraft C."/>
            <person name="Levitsky A."/>
            <person name="Lewis M."/>
            <person name="Liu X."/>
            <person name="Lopez J."/>
            <person name="Ma D."/>
            <person name="Majoros W."/>
            <person name="McDaniel J."/>
            <person name="Murphy S."/>
            <person name="Newman M."/>
            <person name="Nguyen T."/>
            <person name="Nguyen N."/>
            <person name="Nodell M."/>
            <person name="Pan S."/>
            <person name="Peck J."/>
            <person name="Peterson M."/>
            <person name="Rowe W."/>
            <person name="Sanders R."/>
            <person name="Scott J."/>
            <person name="Simpson M."/>
            <person name="Smith T."/>
            <person name="Sprague A."/>
            <person name="Stockwell T."/>
            <person name="Turner R."/>
            <person name="Venter E."/>
            <person name="Wang M."/>
            <person name="Wen M."/>
            <person name="Wu D."/>
            <person name="Wu M."/>
            <person name="Xia A."/>
            <person name="Zandieh A."/>
            <person name="Zhu X."/>
        </authorList>
    </citation>
    <scope>NUCLEOTIDE SEQUENCE</scope>
</reference>
<evidence type="ECO:0000256" key="3">
    <source>
        <dbReference type="ARBA" id="ARBA00022448"/>
    </source>
</evidence>
<evidence type="ECO:0000256" key="6">
    <source>
        <dbReference type="SAM" id="SignalP"/>
    </source>
</evidence>
<keyword evidence="6" id="KW-0732">Signal</keyword>
<dbReference type="InterPro" id="IPR057125">
    <property type="entry name" value="NXF1/2/3/5-like_LRR"/>
</dbReference>
<evidence type="ECO:0000256" key="2">
    <source>
        <dbReference type="ARBA" id="ARBA00009285"/>
    </source>
</evidence>
<dbReference type="Pfam" id="PF22602">
    <property type="entry name" value="NXF_NTF2"/>
    <property type="match status" value="1"/>
</dbReference>
<keyword evidence="3" id="KW-0813">Transport</keyword>
<evidence type="ECO:0000313" key="8">
    <source>
        <dbReference type="EMBL" id="BAC85929.1"/>
    </source>
</evidence>
<evidence type="ECO:0000256" key="4">
    <source>
        <dbReference type="ARBA" id="ARBA00022816"/>
    </source>
</evidence>
<dbReference type="InterPro" id="IPR002075">
    <property type="entry name" value="NTF2_dom"/>
</dbReference>
<dbReference type="Gene3D" id="3.80.10.10">
    <property type="entry name" value="Ribonuclease Inhibitor"/>
    <property type="match status" value="1"/>
</dbReference>
<proteinExistence type="evidence at transcript level"/>
<feature type="chain" id="PRO_5010974661" evidence="6">
    <location>
        <begin position="31"/>
        <end position="333"/>
    </location>
</feature>
<reference evidence="8" key="2">
    <citation type="submission" date="2003-07" db="EMBL/GenBank/DDBJ databases">
        <title>NEDO human cDNA sequencing project.</title>
        <authorList>
            <person name="Oshima A."/>
            <person name="Takahashi-Fujii A."/>
            <person name="Tanase T."/>
            <person name="Imose N."/>
            <person name="Takeuchi K."/>
            <person name="Arita M."/>
            <person name="Musashino K."/>
            <person name="Yuuki H."/>
            <person name="Hara H."/>
            <person name="Sugiyama T."/>
            <person name="Irie R."/>
            <person name="Otsuki T."/>
            <person name="Sato H."/>
            <person name="Wakamatsu A."/>
            <person name="Ishii S."/>
            <person name="Yamamoto J."/>
            <person name="Isono Y."/>
            <person name="Kawai-Hio Y."/>
            <person name="Saito K."/>
            <person name="Nishikawa T."/>
            <person name="Kimura K."/>
            <person name="Yamashita H."/>
            <person name="Matsuo K."/>
            <person name="Nakamura Y."/>
            <person name="Sekine M."/>
            <person name="Kikuchi H."/>
            <person name="Kanda K."/>
            <person name="Wagatsuma M."/>
            <person name="Murakawa K."/>
            <person name="Kanehori K."/>
            <person name="Sugiyama A."/>
            <person name="Kawakami B."/>
            <person name="Suzuki Y."/>
            <person name="Sugano S."/>
            <person name="Nagahari K."/>
            <person name="Masuho Y."/>
            <person name="Nagai K."/>
            <person name="Isogai T."/>
        </authorList>
    </citation>
    <scope>NUCLEOTIDE SEQUENCE</scope>
    <source>
        <tissue evidence="8">Amygdala</tissue>
    </source>
</reference>